<keyword evidence="1" id="KW-0343">GTPase activation</keyword>
<keyword evidence="4" id="KW-1185">Reference proteome</keyword>
<proteinExistence type="predicted"/>
<dbReference type="GO" id="GO:0031267">
    <property type="term" value="F:small GTPase binding"/>
    <property type="evidence" value="ECO:0007669"/>
    <property type="project" value="TreeGrafter"/>
</dbReference>
<evidence type="ECO:0000313" key="4">
    <source>
        <dbReference type="Proteomes" id="UP000095283"/>
    </source>
</evidence>
<dbReference type="PANTHER" id="PTHR24113:SF12">
    <property type="entry name" value="RAN GTPASE-ACTIVATING PROTEIN 1"/>
    <property type="match status" value="1"/>
</dbReference>
<sequence>MFQKIGSLEELVLHQNGITAKGIEALADCLVSNPNLRIVNFNDNTATQIGSVALASAIKVLSNLETINFGDCLCRDQGVVDLSGAELSGEAALQIIHKWNRFPNAHLVLSSNNYGGMFGEVRDTVRNINVDIGDSEFVLRFIVVTYFFIGDPIVQDLLIRIIYSNILFIEY</sequence>
<dbReference type="GO" id="GO:0006913">
    <property type="term" value="P:nucleocytoplasmic transport"/>
    <property type="evidence" value="ECO:0007669"/>
    <property type="project" value="TreeGrafter"/>
</dbReference>
<dbReference type="WBParaSite" id="Hba_03483">
    <property type="protein sequence ID" value="Hba_03483"/>
    <property type="gene ID" value="Hba_03483"/>
</dbReference>
<dbReference type="GO" id="GO:0048471">
    <property type="term" value="C:perinuclear region of cytoplasm"/>
    <property type="evidence" value="ECO:0007669"/>
    <property type="project" value="TreeGrafter"/>
</dbReference>
<protein>
    <submittedName>
        <fullName evidence="5">RNI-like superfamily protein</fullName>
    </submittedName>
</protein>
<dbReference type="InterPro" id="IPR032675">
    <property type="entry name" value="LRR_dom_sf"/>
</dbReference>
<name>A0A1I7WEY2_HETBA</name>
<keyword evidence="3" id="KW-0677">Repeat</keyword>
<dbReference type="Gene3D" id="3.80.10.10">
    <property type="entry name" value="Ribonuclease Inhibitor"/>
    <property type="match status" value="1"/>
</dbReference>
<evidence type="ECO:0000256" key="2">
    <source>
        <dbReference type="ARBA" id="ARBA00022614"/>
    </source>
</evidence>
<accession>A0A1I7WEY2</accession>
<evidence type="ECO:0000256" key="1">
    <source>
        <dbReference type="ARBA" id="ARBA00022468"/>
    </source>
</evidence>
<dbReference type="SUPFAM" id="SSF52047">
    <property type="entry name" value="RNI-like"/>
    <property type="match status" value="1"/>
</dbReference>
<dbReference type="AlphaFoldDB" id="A0A1I7WEY2"/>
<reference evidence="5" key="1">
    <citation type="submission" date="2016-11" db="UniProtKB">
        <authorList>
            <consortium name="WormBaseParasite"/>
        </authorList>
    </citation>
    <scope>IDENTIFICATION</scope>
</reference>
<dbReference type="SMART" id="SM00368">
    <property type="entry name" value="LRR_RI"/>
    <property type="match status" value="2"/>
</dbReference>
<evidence type="ECO:0000256" key="3">
    <source>
        <dbReference type="ARBA" id="ARBA00022737"/>
    </source>
</evidence>
<organism evidence="4 5">
    <name type="scientific">Heterorhabditis bacteriophora</name>
    <name type="common">Entomopathogenic nematode worm</name>
    <dbReference type="NCBI Taxonomy" id="37862"/>
    <lineage>
        <taxon>Eukaryota</taxon>
        <taxon>Metazoa</taxon>
        <taxon>Ecdysozoa</taxon>
        <taxon>Nematoda</taxon>
        <taxon>Chromadorea</taxon>
        <taxon>Rhabditida</taxon>
        <taxon>Rhabditina</taxon>
        <taxon>Rhabditomorpha</taxon>
        <taxon>Strongyloidea</taxon>
        <taxon>Heterorhabditidae</taxon>
        <taxon>Heterorhabditis</taxon>
    </lineage>
</organism>
<dbReference type="GO" id="GO:0005096">
    <property type="term" value="F:GTPase activator activity"/>
    <property type="evidence" value="ECO:0007669"/>
    <property type="project" value="UniProtKB-KW"/>
</dbReference>
<evidence type="ECO:0000313" key="5">
    <source>
        <dbReference type="WBParaSite" id="Hba_03483"/>
    </source>
</evidence>
<dbReference type="GO" id="GO:0005829">
    <property type="term" value="C:cytosol"/>
    <property type="evidence" value="ECO:0007669"/>
    <property type="project" value="TreeGrafter"/>
</dbReference>
<keyword evidence="2" id="KW-0433">Leucine-rich repeat</keyword>
<dbReference type="InterPro" id="IPR027038">
    <property type="entry name" value="RanGap"/>
</dbReference>
<dbReference type="GO" id="GO:0005634">
    <property type="term" value="C:nucleus"/>
    <property type="evidence" value="ECO:0007669"/>
    <property type="project" value="TreeGrafter"/>
</dbReference>
<dbReference type="PANTHER" id="PTHR24113">
    <property type="entry name" value="RAN GTPASE-ACTIVATING PROTEIN 1"/>
    <property type="match status" value="1"/>
</dbReference>
<dbReference type="Proteomes" id="UP000095283">
    <property type="component" value="Unplaced"/>
</dbReference>